<dbReference type="CDD" id="cd04301">
    <property type="entry name" value="NAT_SF"/>
    <property type="match status" value="1"/>
</dbReference>
<dbReference type="PROSITE" id="PS51186">
    <property type="entry name" value="GNAT"/>
    <property type="match status" value="1"/>
</dbReference>
<name>A0A518C847_9BACT</name>
<evidence type="ECO:0000313" key="3">
    <source>
        <dbReference type="Proteomes" id="UP000318626"/>
    </source>
</evidence>
<keyword evidence="3" id="KW-1185">Reference proteome</keyword>
<dbReference type="GO" id="GO:0004145">
    <property type="term" value="F:diamine N-acetyltransferase activity"/>
    <property type="evidence" value="ECO:0007669"/>
    <property type="project" value="UniProtKB-EC"/>
</dbReference>
<dbReference type="InterPro" id="IPR000182">
    <property type="entry name" value="GNAT_dom"/>
</dbReference>
<keyword evidence="2" id="KW-0012">Acyltransferase</keyword>
<keyword evidence="2" id="KW-0808">Transferase</keyword>
<dbReference type="SUPFAM" id="SSF55729">
    <property type="entry name" value="Acyl-CoA N-acyltransferases (Nat)"/>
    <property type="match status" value="1"/>
</dbReference>
<evidence type="ECO:0000259" key="1">
    <source>
        <dbReference type="PROSITE" id="PS51186"/>
    </source>
</evidence>
<dbReference type="Gene3D" id="3.40.630.30">
    <property type="match status" value="1"/>
</dbReference>
<dbReference type="EMBL" id="CP036289">
    <property type="protein sequence ID" value="QDU75403.1"/>
    <property type="molecule type" value="Genomic_DNA"/>
</dbReference>
<organism evidence="2 3">
    <name type="scientific">Bremerella volcania</name>
    <dbReference type="NCBI Taxonomy" id="2527984"/>
    <lineage>
        <taxon>Bacteria</taxon>
        <taxon>Pseudomonadati</taxon>
        <taxon>Planctomycetota</taxon>
        <taxon>Planctomycetia</taxon>
        <taxon>Pirellulales</taxon>
        <taxon>Pirellulaceae</taxon>
        <taxon>Bremerella</taxon>
    </lineage>
</organism>
<reference evidence="3" key="1">
    <citation type="submission" date="2019-02" db="EMBL/GenBank/DDBJ databases">
        <title>Deep-cultivation of Planctomycetes and their phenomic and genomic characterization uncovers novel biology.</title>
        <authorList>
            <person name="Wiegand S."/>
            <person name="Jogler M."/>
            <person name="Boedeker C."/>
            <person name="Pinto D."/>
            <person name="Vollmers J."/>
            <person name="Rivas-Marin E."/>
            <person name="Kohn T."/>
            <person name="Peeters S.H."/>
            <person name="Heuer A."/>
            <person name="Rast P."/>
            <person name="Oberbeckmann S."/>
            <person name="Bunk B."/>
            <person name="Jeske O."/>
            <person name="Meyerdierks A."/>
            <person name="Storesund J.E."/>
            <person name="Kallscheuer N."/>
            <person name="Luecker S."/>
            <person name="Lage O.M."/>
            <person name="Pohl T."/>
            <person name="Merkel B.J."/>
            <person name="Hornburger P."/>
            <person name="Mueller R.-W."/>
            <person name="Bruemmer F."/>
            <person name="Labrenz M."/>
            <person name="Spormann A.M."/>
            <person name="Op den Camp H."/>
            <person name="Overmann J."/>
            <person name="Amann R."/>
            <person name="Jetten M.S.M."/>
            <person name="Mascher T."/>
            <person name="Medema M.H."/>
            <person name="Devos D.P."/>
            <person name="Kaster A.-K."/>
            <person name="Ovreas L."/>
            <person name="Rohde M."/>
            <person name="Galperin M.Y."/>
            <person name="Jogler C."/>
        </authorList>
    </citation>
    <scope>NUCLEOTIDE SEQUENCE [LARGE SCALE GENOMIC DNA]</scope>
    <source>
        <strain evidence="3">Pan97</strain>
    </source>
</reference>
<protein>
    <submittedName>
        <fullName evidence="2">Spermidine N(1)-acetyltransferase</fullName>
        <ecNumber evidence="2">2.3.1.57</ecNumber>
    </submittedName>
</protein>
<dbReference type="Proteomes" id="UP000318626">
    <property type="component" value="Chromosome"/>
</dbReference>
<dbReference type="KEGG" id="bvo:Pan97_24350"/>
<dbReference type="PANTHER" id="PTHR43415:SF3">
    <property type="entry name" value="GNAT-FAMILY ACETYLTRANSFERASE"/>
    <property type="match status" value="1"/>
</dbReference>
<dbReference type="Pfam" id="PF13302">
    <property type="entry name" value="Acetyltransf_3"/>
    <property type="match status" value="1"/>
</dbReference>
<dbReference type="PANTHER" id="PTHR43415">
    <property type="entry name" value="SPERMIDINE N(1)-ACETYLTRANSFERASE"/>
    <property type="match status" value="1"/>
</dbReference>
<proteinExistence type="predicted"/>
<dbReference type="EC" id="2.3.1.57" evidence="2"/>
<dbReference type="InterPro" id="IPR016181">
    <property type="entry name" value="Acyl_CoA_acyltransferase"/>
</dbReference>
<feature type="domain" description="N-acetyltransferase" evidence="1">
    <location>
        <begin position="1"/>
        <end position="149"/>
    </location>
</feature>
<gene>
    <name evidence="2" type="primary">speG</name>
    <name evidence="2" type="ORF">Pan97_24350</name>
</gene>
<sequence>MLAWMTDRDVGDNIGLRKTPTLDSTRQWIERAQNDSTISPQAIHFRDVHVGNVVLDQIDSYLQIARVHIYIGDPEMRGKGIGSQAMKLALMFAFERLGLVKVWLTVHCENAAAIASYIRCGFRLEGILKGEFLLNGRRIDALRMGITADEFRSRHGEEVKFSL</sequence>
<evidence type="ECO:0000313" key="2">
    <source>
        <dbReference type="EMBL" id="QDU75403.1"/>
    </source>
</evidence>
<accession>A0A518C847</accession>
<dbReference type="AlphaFoldDB" id="A0A518C847"/>